<evidence type="ECO:0000313" key="1">
    <source>
        <dbReference type="EMBL" id="MST34911.1"/>
    </source>
</evidence>
<accession>A0ABW9QZC7</accession>
<dbReference type="Proteomes" id="UP000437736">
    <property type="component" value="Unassembled WGS sequence"/>
</dbReference>
<evidence type="ECO:0000313" key="2">
    <source>
        <dbReference type="Proteomes" id="UP000437736"/>
    </source>
</evidence>
<reference evidence="1 2" key="1">
    <citation type="submission" date="2019-11" db="EMBL/GenBank/DDBJ databases">
        <title>Acidiferrimicrobium australis gen. nov., sp. nov., an acidophilic and obligately heterotrophic, member of the Actinobacteria that catalyses dissimilatory oxido- reduction of iron isolated from metal-rich acidic water in Chile.</title>
        <authorList>
            <person name="Gonzalez D."/>
            <person name="Huber K."/>
            <person name="Hedrich S."/>
            <person name="Rojas-Villalobos C."/>
            <person name="Quatrini R."/>
            <person name="Dinamarca M.A."/>
            <person name="Schwarz A."/>
            <person name="Canales C."/>
            <person name="Nancucheo I."/>
        </authorList>
    </citation>
    <scope>NUCLEOTIDE SEQUENCE [LARGE SCALE GENOMIC DNA]</scope>
    <source>
        <strain evidence="1 2">USS-CCA1</strain>
    </source>
</reference>
<keyword evidence="2" id="KW-1185">Reference proteome</keyword>
<proteinExistence type="predicted"/>
<protein>
    <submittedName>
        <fullName evidence="1">Uncharacterized protein</fullName>
    </submittedName>
</protein>
<name>A0ABW9QZC7_9ACTN</name>
<gene>
    <name evidence="1" type="ORF">GHK86_19560</name>
</gene>
<feature type="non-terminal residue" evidence="1">
    <location>
        <position position="78"/>
    </location>
</feature>
<organism evidence="1 2">
    <name type="scientific">Acidiferrimicrobium australe</name>
    <dbReference type="NCBI Taxonomy" id="2664430"/>
    <lineage>
        <taxon>Bacteria</taxon>
        <taxon>Bacillati</taxon>
        <taxon>Actinomycetota</taxon>
        <taxon>Acidimicrobiia</taxon>
        <taxon>Acidimicrobiales</taxon>
        <taxon>Acidimicrobiaceae</taxon>
        <taxon>Acidiferrimicrobium</taxon>
    </lineage>
</organism>
<dbReference type="EMBL" id="WJHE01001295">
    <property type="protein sequence ID" value="MST34911.1"/>
    <property type="molecule type" value="Genomic_DNA"/>
</dbReference>
<comment type="caution">
    <text evidence="1">The sequence shown here is derived from an EMBL/GenBank/DDBJ whole genome shotgun (WGS) entry which is preliminary data.</text>
</comment>
<sequence length="78" mass="8146">MDVVLRWIVEAAGEELAAVELWDRGATAVAVEPAGGRVALVASFPTADAAREVAAELGAGVDEVDGGWRDAWKAWAEP</sequence>